<name>A0ABX9KEY0_9FUSO</name>
<comment type="subcellular location">
    <subcellularLocation>
        <location evidence="1">Cell membrane</location>
        <topology evidence="1">Peripheral membrane protein</topology>
        <orientation evidence="1">Cytoplasmic side</orientation>
    </subcellularLocation>
</comment>
<gene>
    <name evidence="2" type="ORF">DYH56_12300</name>
</gene>
<dbReference type="Proteomes" id="UP000263486">
    <property type="component" value="Unassembled WGS sequence"/>
</dbReference>
<evidence type="ECO:0000256" key="1">
    <source>
        <dbReference type="HAMAP-Rule" id="MF_00386"/>
    </source>
</evidence>
<dbReference type="NCBIfam" id="TIGR00278">
    <property type="entry name" value="membrane protein insertion efficiency factor YidD"/>
    <property type="match status" value="1"/>
</dbReference>
<evidence type="ECO:0000313" key="3">
    <source>
        <dbReference type="Proteomes" id="UP000263486"/>
    </source>
</evidence>
<comment type="similarity">
    <text evidence="1">Belongs to the UPF0161 family.</text>
</comment>
<keyword evidence="1" id="KW-0472">Membrane</keyword>
<dbReference type="HAMAP" id="MF_00386">
    <property type="entry name" value="UPF0161_YidD"/>
    <property type="match status" value="1"/>
</dbReference>
<organism evidence="2 3">
    <name type="scientific">Psychrilyobacter piezotolerans</name>
    <dbReference type="NCBI Taxonomy" id="2293438"/>
    <lineage>
        <taxon>Bacteria</taxon>
        <taxon>Fusobacteriati</taxon>
        <taxon>Fusobacteriota</taxon>
        <taxon>Fusobacteriia</taxon>
        <taxon>Fusobacteriales</taxon>
        <taxon>Fusobacteriaceae</taxon>
        <taxon>Psychrilyobacter</taxon>
    </lineage>
</organism>
<comment type="caution">
    <text evidence="2">The sequence shown here is derived from an EMBL/GenBank/DDBJ whole genome shotgun (WGS) entry which is preliminary data.</text>
</comment>
<keyword evidence="3" id="KW-1185">Reference proteome</keyword>
<sequence>MKYILIFFVKLYQWFISPVLKKNCRFQPTCSSYMILAIKKHGSIKGVYLGLKRLSKCHPFSKGGYDPVP</sequence>
<accession>A0ABX9KEY0</accession>
<dbReference type="EMBL" id="QUAJ01000024">
    <property type="protein sequence ID" value="REI40121.1"/>
    <property type="molecule type" value="Genomic_DNA"/>
</dbReference>
<reference evidence="2 3" key="1">
    <citation type="submission" date="2018-08" db="EMBL/GenBank/DDBJ databases">
        <title>Draft genome sequence of Psychrilyobacter sp. strain SD5 isolated from Black Sea water.</title>
        <authorList>
            <person name="Yadav S."/>
            <person name="Villanueva L."/>
            <person name="Damste J.S.S."/>
        </authorList>
    </citation>
    <scope>NUCLEOTIDE SEQUENCE [LARGE SCALE GENOMIC DNA]</scope>
    <source>
        <strain evidence="2 3">SD5</strain>
    </source>
</reference>
<dbReference type="PANTHER" id="PTHR33383">
    <property type="entry name" value="MEMBRANE PROTEIN INSERTION EFFICIENCY FACTOR-RELATED"/>
    <property type="match status" value="1"/>
</dbReference>
<dbReference type="RefSeq" id="WP_114643170.1">
    <property type="nucleotide sequence ID" value="NZ_JAACIO010000029.1"/>
</dbReference>
<dbReference type="InterPro" id="IPR002696">
    <property type="entry name" value="Membr_insert_effic_factor_YidD"/>
</dbReference>
<proteinExistence type="inferred from homology"/>
<evidence type="ECO:0000313" key="2">
    <source>
        <dbReference type="EMBL" id="REI40121.1"/>
    </source>
</evidence>
<dbReference type="PANTHER" id="PTHR33383:SF1">
    <property type="entry name" value="MEMBRANE PROTEIN INSERTION EFFICIENCY FACTOR-RELATED"/>
    <property type="match status" value="1"/>
</dbReference>
<protein>
    <recommendedName>
        <fullName evidence="1">Putative membrane protein insertion efficiency factor</fullName>
    </recommendedName>
</protein>
<keyword evidence="1" id="KW-1003">Cell membrane</keyword>
<dbReference type="Pfam" id="PF01809">
    <property type="entry name" value="YidD"/>
    <property type="match status" value="1"/>
</dbReference>
<dbReference type="SMART" id="SM01234">
    <property type="entry name" value="Haemolytic"/>
    <property type="match status" value="1"/>
</dbReference>
<comment type="function">
    <text evidence="1">Could be involved in insertion of integral membrane proteins into the membrane.</text>
</comment>